<feature type="signal peptide" evidence="1">
    <location>
        <begin position="1"/>
        <end position="25"/>
    </location>
</feature>
<evidence type="ECO:0000313" key="2">
    <source>
        <dbReference type="EMBL" id="GFJ93623.1"/>
    </source>
</evidence>
<feature type="chain" id="PRO_5039434324" evidence="1">
    <location>
        <begin position="26"/>
        <end position="165"/>
    </location>
</feature>
<protein>
    <submittedName>
        <fullName evidence="2">Uncharacterized protein</fullName>
    </submittedName>
</protein>
<reference evidence="2 3" key="2">
    <citation type="submission" date="2020-03" db="EMBL/GenBank/DDBJ databases">
        <authorList>
            <person name="Ichikawa N."/>
            <person name="Kimura A."/>
            <person name="Kitahashi Y."/>
            <person name="Uohara A."/>
        </authorList>
    </citation>
    <scope>NUCLEOTIDE SEQUENCE [LARGE SCALE GENOMIC DNA]</scope>
    <source>
        <strain evidence="2 3">NBRC 108638</strain>
    </source>
</reference>
<dbReference type="EMBL" id="BLPG01000001">
    <property type="protein sequence ID" value="GFJ93623.1"/>
    <property type="molecule type" value="Genomic_DNA"/>
</dbReference>
<keyword evidence="1" id="KW-0732">Signal</keyword>
<accession>A0A6V8L8Q2</accession>
<dbReference type="Proteomes" id="UP000482960">
    <property type="component" value="Unassembled WGS sequence"/>
</dbReference>
<reference evidence="2 3" key="1">
    <citation type="submission" date="2020-03" db="EMBL/GenBank/DDBJ databases">
        <title>Whole genome shotgun sequence of Phytohabitans rumicis NBRC 108638.</title>
        <authorList>
            <person name="Komaki H."/>
            <person name="Tamura T."/>
        </authorList>
    </citation>
    <scope>NUCLEOTIDE SEQUENCE [LARGE SCALE GENOMIC DNA]</scope>
    <source>
        <strain evidence="2 3">NBRC 108638</strain>
    </source>
</reference>
<comment type="caution">
    <text evidence="2">The sequence shown here is derived from an EMBL/GenBank/DDBJ whole genome shotgun (WGS) entry which is preliminary data.</text>
</comment>
<gene>
    <name evidence="2" type="ORF">Prum_072650</name>
</gene>
<organism evidence="2 3">
    <name type="scientific">Phytohabitans rumicis</name>
    <dbReference type="NCBI Taxonomy" id="1076125"/>
    <lineage>
        <taxon>Bacteria</taxon>
        <taxon>Bacillati</taxon>
        <taxon>Actinomycetota</taxon>
        <taxon>Actinomycetes</taxon>
        <taxon>Micromonosporales</taxon>
        <taxon>Micromonosporaceae</taxon>
    </lineage>
</organism>
<evidence type="ECO:0000256" key="1">
    <source>
        <dbReference type="SAM" id="SignalP"/>
    </source>
</evidence>
<dbReference type="AlphaFoldDB" id="A0A6V8L8Q2"/>
<name>A0A6V8L8Q2_9ACTN</name>
<dbReference type="RefSeq" id="WP_173080316.1">
    <property type="nucleotide sequence ID" value="NZ_BAABJB010000001.1"/>
</dbReference>
<proteinExistence type="predicted"/>
<evidence type="ECO:0000313" key="3">
    <source>
        <dbReference type="Proteomes" id="UP000482960"/>
    </source>
</evidence>
<sequence>MRRPSSIRIAAAVVLGGLVAAVAGAAPAYAVTNCSSWQSKRFALPQKPDHEVRMKTCVQRDGNYLRAYVKWEETDVTDHSLGQKRFDMFIVGTRLERYDADIAWKNCDIVGDMNDWFYGTGTCYTAWVHSTLDGGWTGDSTVSYDIDNDGKDGYAWGLTGSPVLY</sequence>
<keyword evidence="3" id="KW-1185">Reference proteome</keyword>